<protein>
    <submittedName>
        <fullName evidence="2">Uncharacterized protein</fullName>
    </submittedName>
</protein>
<dbReference type="AlphaFoldDB" id="A0A1Y3B3S4"/>
<accession>A0A1Y3B3S4</accession>
<comment type="caution">
    <text evidence="2">The sequence shown here is derived from an EMBL/GenBank/DDBJ whole genome shotgun (WGS) entry which is preliminary data.</text>
</comment>
<feature type="region of interest" description="Disordered" evidence="1">
    <location>
        <begin position="1"/>
        <end position="34"/>
    </location>
</feature>
<feature type="non-terminal residue" evidence="2">
    <location>
        <position position="75"/>
    </location>
</feature>
<reference evidence="2 3" key="1">
    <citation type="submission" date="2017-03" db="EMBL/GenBank/DDBJ databases">
        <title>Genome Survey of Euroglyphus maynei.</title>
        <authorList>
            <person name="Arlian L.G."/>
            <person name="Morgan M.S."/>
            <person name="Rider S.D."/>
        </authorList>
    </citation>
    <scope>NUCLEOTIDE SEQUENCE [LARGE SCALE GENOMIC DNA]</scope>
    <source>
        <strain evidence="2">Arlian Lab</strain>
        <tissue evidence="2">Whole body</tissue>
    </source>
</reference>
<sequence length="75" mass="8059">MKSSRESVSGARRPKRSAAAPQNSTGKAAPMTKIEMDSSVARRLIANSRITVGSEGRYTVVAICAINTNRHARVM</sequence>
<dbReference type="Proteomes" id="UP000194236">
    <property type="component" value="Unassembled WGS sequence"/>
</dbReference>
<gene>
    <name evidence="2" type="ORF">BLA29_015446</name>
</gene>
<organism evidence="2 3">
    <name type="scientific">Euroglyphus maynei</name>
    <name type="common">Mayne's house dust mite</name>
    <dbReference type="NCBI Taxonomy" id="6958"/>
    <lineage>
        <taxon>Eukaryota</taxon>
        <taxon>Metazoa</taxon>
        <taxon>Ecdysozoa</taxon>
        <taxon>Arthropoda</taxon>
        <taxon>Chelicerata</taxon>
        <taxon>Arachnida</taxon>
        <taxon>Acari</taxon>
        <taxon>Acariformes</taxon>
        <taxon>Sarcoptiformes</taxon>
        <taxon>Astigmata</taxon>
        <taxon>Psoroptidia</taxon>
        <taxon>Analgoidea</taxon>
        <taxon>Pyroglyphidae</taxon>
        <taxon>Pyroglyphinae</taxon>
        <taxon>Euroglyphus</taxon>
    </lineage>
</organism>
<dbReference type="EMBL" id="MUJZ01044918">
    <property type="protein sequence ID" value="OTF74857.1"/>
    <property type="molecule type" value="Genomic_DNA"/>
</dbReference>
<evidence type="ECO:0000313" key="2">
    <source>
        <dbReference type="EMBL" id="OTF74857.1"/>
    </source>
</evidence>
<proteinExistence type="predicted"/>
<name>A0A1Y3B3S4_EURMA</name>
<evidence type="ECO:0000313" key="3">
    <source>
        <dbReference type="Proteomes" id="UP000194236"/>
    </source>
</evidence>
<evidence type="ECO:0000256" key="1">
    <source>
        <dbReference type="SAM" id="MobiDB-lite"/>
    </source>
</evidence>
<keyword evidence="3" id="KW-1185">Reference proteome</keyword>